<dbReference type="EMBL" id="CP094534">
    <property type="protein sequence ID" value="UOE35657.1"/>
    <property type="molecule type" value="Genomic_DNA"/>
</dbReference>
<sequence length="421" mass="48072">MPPQPIKNYVPVIDTLHLNLTKDLAPNAFVLTSHNPTDLLSVNRHNAEALYHSDGYSLERVEQRNQHFHLVYTAKVNGNAFGTLYLDRKSPFGNQQHLIPFHLYNSTLYTEWVPTLTNFMAAFELTISTFAQVHIALDTNQNAVNQFYKLQDSPAFVMNHGRQLSDKVKTAGTRQAGGQREDGLYIGSAKSAKQTVIYNKTKEIADESDKHYITAHHVANGLGGADVYRIELKLSNDVLKDYRRLFVNEDGEALSNHLMKRQTLEDMAVSTYQPVTAFLGTALDYTKFTNPAYLSSLFALFTNLDFRHKDNRHISRCTRFAFIDFNRYQKETIMQKIEYKDSMTNNFRIQKQSLETQIDLFKRTANPVLLEAAAAYAAEYRLQSHLAHLIKLYNIGDVVTAHLPVGYFDNTTIQHRMNLAL</sequence>
<dbReference type="Proteomes" id="UP000831390">
    <property type="component" value="Chromosome"/>
</dbReference>
<dbReference type="RefSeq" id="WP_243518126.1">
    <property type="nucleotide sequence ID" value="NZ_CP094534.1"/>
</dbReference>
<protein>
    <submittedName>
        <fullName evidence="1">Uncharacterized protein</fullName>
    </submittedName>
</protein>
<organism evidence="1 2">
    <name type="scientific">Hymenobacter monticola</name>
    <dbReference type="NCBI Taxonomy" id="1705399"/>
    <lineage>
        <taxon>Bacteria</taxon>
        <taxon>Pseudomonadati</taxon>
        <taxon>Bacteroidota</taxon>
        <taxon>Cytophagia</taxon>
        <taxon>Cytophagales</taxon>
        <taxon>Hymenobacteraceae</taxon>
        <taxon>Hymenobacter</taxon>
    </lineage>
</organism>
<accession>A0ABY4BBI6</accession>
<proteinExistence type="predicted"/>
<keyword evidence="2" id="KW-1185">Reference proteome</keyword>
<name>A0ABY4BBI6_9BACT</name>
<reference evidence="1 2" key="1">
    <citation type="submission" date="2022-03" db="EMBL/GenBank/DDBJ databases">
        <title>Hymenobactersp. isolated from the air.</title>
        <authorList>
            <person name="Won M."/>
            <person name="Kwon S.-W."/>
        </authorList>
    </citation>
    <scope>NUCLEOTIDE SEQUENCE [LARGE SCALE GENOMIC DNA]</scope>
    <source>
        <strain evidence="1 2">KACC 22596</strain>
    </source>
</reference>
<evidence type="ECO:0000313" key="1">
    <source>
        <dbReference type="EMBL" id="UOE35657.1"/>
    </source>
</evidence>
<evidence type="ECO:0000313" key="2">
    <source>
        <dbReference type="Proteomes" id="UP000831390"/>
    </source>
</evidence>
<gene>
    <name evidence="1" type="ORF">MTP16_08405</name>
</gene>